<dbReference type="OrthoDB" id="6313148at2759"/>
<dbReference type="WBParaSite" id="SSLN_0001983001-mRNA-1">
    <property type="protein sequence ID" value="SSLN_0001983001-mRNA-1"/>
    <property type="gene ID" value="SSLN_0001983001"/>
</dbReference>
<reference evidence="1 2" key="2">
    <citation type="submission" date="2018-11" db="EMBL/GenBank/DDBJ databases">
        <authorList>
            <consortium name="Pathogen Informatics"/>
        </authorList>
    </citation>
    <scope>NUCLEOTIDE SEQUENCE [LARGE SCALE GENOMIC DNA]</scope>
    <source>
        <strain evidence="1 2">NST_G2</strain>
    </source>
</reference>
<evidence type="ECO:0000313" key="1">
    <source>
        <dbReference type="EMBL" id="VDM05492.1"/>
    </source>
</evidence>
<protein>
    <submittedName>
        <fullName evidence="3">Reverse transcriptase domain-containing protein</fullName>
    </submittedName>
</protein>
<dbReference type="Proteomes" id="UP000275846">
    <property type="component" value="Unassembled WGS sequence"/>
</dbReference>
<evidence type="ECO:0000313" key="2">
    <source>
        <dbReference type="Proteomes" id="UP000275846"/>
    </source>
</evidence>
<evidence type="ECO:0000313" key="3">
    <source>
        <dbReference type="WBParaSite" id="SSLN_0001983001-mRNA-1"/>
    </source>
</evidence>
<organism evidence="3">
    <name type="scientific">Schistocephalus solidus</name>
    <name type="common">Tapeworm</name>
    <dbReference type="NCBI Taxonomy" id="70667"/>
    <lineage>
        <taxon>Eukaryota</taxon>
        <taxon>Metazoa</taxon>
        <taxon>Spiralia</taxon>
        <taxon>Lophotrochozoa</taxon>
        <taxon>Platyhelminthes</taxon>
        <taxon>Cestoda</taxon>
        <taxon>Eucestoda</taxon>
        <taxon>Diphyllobothriidea</taxon>
        <taxon>Diphyllobothriidae</taxon>
        <taxon>Schistocephalus</taxon>
    </lineage>
</organism>
<gene>
    <name evidence="1" type="ORF">SSLN_LOCUS19106</name>
</gene>
<reference evidence="3" key="1">
    <citation type="submission" date="2016-06" db="UniProtKB">
        <authorList>
            <consortium name="WormBaseParasite"/>
        </authorList>
    </citation>
    <scope>IDENTIFICATION</scope>
</reference>
<name>A0A183TRK8_SCHSO</name>
<accession>A0A183TRK8</accession>
<sequence>MLLRPPITGTQLSPLAPRSWVLPSDYTPGNLPDRRAKPGEGLRCFVCLHTRLMFAAILTDAYRDEQPGIRIAYRTDEHLLNSRRMQASMHVSTTTVHDLLFADDCALN</sequence>
<dbReference type="EMBL" id="UYSU01046297">
    <property type="protein sequence ID" value="VDM05492.1"/>
    <property type="molecule type" value="Genomic_DNA"/>
</dbReference>
<proteinExistence type="predicted"/>
<keyword evidence="2" id="KW-1185">Reference proteome</keyword>
<dbReference type="AlphaFoldDB" id="A0A183TRK8"/>